<evidence type="ECO:0000256" key="1">
    <source>
        <dbReference type="SAM" id="MobiDB-lite"/>
    </source>
</evidence>
<evidence type="ECO:0000313" key="2">
    <source>
        <dbReference type="EMBL" id="KAL0470551.1"/>
    </source>
</evidence>
<reference evidence="2 3" key="1">
    <citation type="submission" date="2023-09" db="EMBL/GenBank/DDBJ databases">
        <title>Multi-omics analysis of a traditional fermented food reveals byproduct-associated fungal strains for waste-to-food upcycling.</title>
        <authorList>
            <consortium name="Lawrence Berkeley National Laboratory"/>
            <person name="Rekdal V.M."/>
            <person name="Villalobos-Escobedo J.M."/>
            <person name="Rodriguez-Valeron N."/>
            <person name="Garcia M.O."/>
            <person name="Vasquez D.P."/>
            <person name="Damayanti I."/>
            <person name="Sorensen P.M."/>
            <person name="Baidoo E.E."/>
            <person name="De Carvalho A.C."/>
            <person name="Riley R."/>
            <person name="Lipzen A."/>
            <person name="He G."/>
            <person name="Yan M."/>
            <person name="Haridas S."/>
            <person name="Daum C."/>
            <person name="Yoshinaga Y."/>
            <person name="Ng V."/>
            <person name="Grigoriev I.V."/>
            <person name="Munk R."/>
            <person name="Nuraida L."/>
            <person name="Wijaya C.H."/>
            <person name="Morales P.-C."/>
            <person name="Keasling J.D."/>
        </authorList>
    </citation>
    <scope>NUCLEOTIDE SEQUENCE [LARGE SCALE GENOMIC DNA]</scope>
    <source>
        <strain evidence="2 3">FGSC 2613</strain>
    </source>
</reference>
<evidence type="ECO:0000313" key="3">
    <source>
        <dbReference type="Proteomes" id="UP001451303"/>
    </source>
</evidence>
<keyword evidence="3" id="KW-1185">Reference proteome</keyword>
<dbReference type="Proteomes" id="UP001451303">
    <property type="component" value="Unassembled WGS sequence"/>
</dbReference>
<feature type="compositionally biased region" description="Basic and acidic residues" evidence="1">
    <location>
        <begin position="440"/>
        <end position="454"/>
    </location>
</feature>
<protein>
    <recommendedName>
        <fullName evidence="4">Aminotransferase-like plant mobile domain-containing protein</fullName>
    </recommendedName>
</protein>
<proteinExistence type="predicted"/>
<name>A0ABR3DD04_NEUIN</name>
<comment type="caution">
    <text evidence="2">The sequence shown here is derived from an EMBL/GenBank/DDBJ whole genome shotgun (WGS) entry which is preliminary data.</text>
</comment>
<feature type="region of interest" description="Disordered" evidence="1">
    <location>
        <begin position="440"/>
        <end position="463"/>
    </location>
</feature>
<organism evidence="2 3">
    <name type="scientific">Neurospora intermedia</name>
    <dbReference type="NCBI Taxonomy" id="5142"/>
    <lineage>
        <taxon>Eukaryota</taxon>
        <taxon>Fungi</taxon>
        <taxon>Dikarya</taxon>
        <taxon>Ascomycota</taxon>
        <taxon>Pezizomycotina</taxon>
        <taxon>Sordariomycetes</taxon>
        <taxon>Sordariomycetidae</taxon>
        <taxon>Sordariales</taxon>
        <taxon>Sordariaceae</taxon>
        <taxon>Neurospora</taxon>
    </lineage>
</organism>
<sequence length="463" mass="52758">MPAREPHTPEGTTVIASILDLTLLEKLALTDYGQITKTGKNTMRPPTPVMALMAGESVMELLAEDSVKELVTKTSVMTLTVEDSGMDFDKTHVRDIGSEDSGLDSDEDSDILISEDFDNLALEDSDESPTTGKSNIDIRKRSLVVIPAGYFIIASNGEIMDLITHPDMSLDDVFKYFPDYEPRFKGQAHLNPLHRFVCEDTCFLRNWLFVQNMLFVRFWAQFGRTRHASSLDKDTVGALGEIISFFVFATMPFDTRRLPNNNNWIRNYGRLLRPDSDTLLRVWEFYDGPLRCEIGDALPGEIISNIAKHIAAKVSLDFESQPAGNPERINATVCFNPGDNVHLREVQRSWMNFRNNVDKRLARLGPWSGCYGRGNKEVKVPTVFPKEYFPPTGEKIGDNIIEPPRIRRYYWKNETAPPLVNHDWWDMAAHHYNFVTDAHERSRPVSREEPEPPREPSYGNKML</sequence>
<evidence type="ECO:0008006" key="4">
    <source>
        <dbReference type="Google" id="ProtNLM"/>
    </source>
</evidence>
<accession>A0ABR3DD04</accession>
<dbReference type="EMBL" id="JAVLET010000004">
    <property type="protein sequence ID" value="KAL0470551.1"/>
    <property type="molecule type" value="Genomic_DNA"/>
</dbReference>
<gene>
    <name evidence="2" type="ORF">QR685DRAFT_257339</name>
</gene>